<evidence type="ECO:0000256" key="1">
    <source>
        <dbReference type="PROSITE-ProRule" id="PRU00708"/>
    </source>
</evidence>
<feature type="repeat" description="PPR" evidence="1">
    <location>
        <begin position="295"/>
        <end position="329"/>
    </location>
</feature>
<feature type="region of interest" description="Disordered" evidence="2">
    <location>
        <begin position="28"/>
        <end position="69"/>
    </location>
</feature>
<name>A0A8J5ERL8_ZINOF</name>
<evidence type="ECO:0000313" key="3">
    <source>
        <dbReference type="EMBL" id="KAG6474182.1"/>
    </source>
</evidence>
<dbReference type="OrthoDB" id="1893323at2759"/>
<dbReference type="InterPro" id="IPR002885">
    <property type="entry name" value="PPR_rpt"/>
</dbReference>
<dbReference type="PROSITE" id="PS51375">
    <property type="entry name" value="PPR"/>
    <property type="match status" value="2"/>
</dbReference>
<evidence type="ECO:0008006" key="5">
    <source>
        <dbReference type="Google" id="ProtNLM"/>
    </source>
</evidence>
<organism evidence="3 4">
    <name type="scientific">Zingiber officinale</name>
    <name type="common">Ginger</name>
    <name type="synonym">Amomum zingiber</name>
    <dbReference type="NCBI Taxonomy" id="94328"/>
    <lineage>
        <taxon>Eukaryota</taxon>
        <taxon>Viridiplantae</taxon>
        <taxon>Streptophyta</taxon>
        <taxon>Embryophyta</taxon>
        <taxon>Tracheophyta</taxon>
        <taxon>Spermatophyta</taxon>
        <taxon>Magnoliopsida</taxon>
        <taxon>Liliopsida</taxon>
        <taxon>Zingiberales</taxon>
        <taxon>Zingiberaceae</taxon>
        <taxon>Zingiber</taxon>
    </lineage>
</organism>
<feature type="compositionally biased region" description="Polar residues" evidence="2">
    <location>
        <begin position="28"/>
        <end position="45"/>
    </location>
</feature>
<dbReference type="Proteomes" id="UP000734854">
    <property type="component" value="Unassembled WGS sequence"/>
</dbReference>
<keyword evidence="4" id="KW-1185">Reference proteome</keyword>
<dbReference type="InterPro" id="IPR050421">
    <property type="entry name" value="PPR"/>
</dbReference>
<protein>
    <recommendedName>
        <fullName evidence="5">Pentatricopeptide repeat-containing protein</fullName>
    </recommendedName>
</protein>
<evidence type="ECO:0000313" key="4">
    <source>
        <dbReference type="Proteomes" id="UP000734854"/>
    </source>
</evidence>
<gene>
    <name evidence="3" type="ORF">ZIOFF_068106</name>
</gene>
<proteinExistence type="predicted"/>
<dbReference type="EMBL" id="JACMSC010000019">
    <property type="protein sequence ID" value="KAG6474182.1"/>
    <property type="molecule type" value="Genomic_DNA"/>
</dbReference>
<dbReference type="AlphaFoldDB" id="A0A8J5ERL8"/>
<accession>A0A8J5ERL8</accession>
<evidence type="ECO:0000256" key="2">
    <source>
        <dbReference type="SAM" id="MobiDB-lite"/>
    </source>
</evidence>
<reference evidence="3 4" key="1">
    <citation type="submission" date="2020-08" db="EMBL/GenBank/DDBJ databases">
        <title>Plant Genome Project.</title>
        <authorList>
            <person name="Zhang R.-G."/>
        </authorList>
    </citation>
    <scope>NUCLEOTIDE SEQUENCE [LARGE SCALE GENOMIC DNA]</scope>
    <source>
        <tissue evidence="3">Rhizome</tissue>
    </source>
</reference>
<dbReference type="NCBIfam" id="TIGR00756">
    <property type="entry name" value="PPR"/>
    <property type="match status" value="2"/>
</dbReference>
<sequence>MPAICCCGTFCNGGSPLVVRLPATRWSPTSRKSLSRPTAQESFQLISLRRPRQPPTGNQPIPLPDNPSSQKKVFEICNDDDELSSEDSSCSPSDVLMLMDALRLPVEEDLYLSLIKECAESKNASHGAALYSHVRRTCPGLLRRPAGLLLANRFLQLFAAYGCSSAVLRLFDQMPLRDATSFAVVISSLSADGSHRQALHVFVEMHMRTGDRCLPVLEPRVCWLAALGVILRSCVHAGELYFGLQLHGLVIKVLGSCEGAVFGDLEDSLLQFYSKFQHQESAMSVFKRAISVSRSAGSWTSMITGYYRQGQFKEAIYLFREMGRAGKKRNFYILSSTLPACAKMRDAGWSGKQVHAIAIKLGASSDKFVCSSLVDMYMKHELPIEGQRAFDSMDGLRDYVCWNALLIGYAQRGYVVDAAKLLNKMKANGIEPQESTVNHFLMAFNGALYWNMD</sequence>
<comment type="caution">
    <text evidence="3">The sequence shown here is derived from an EMBL/GenBank/DDBJ whole genome shotgun (WGS) entry which is preliminary data.</text>
</comment>
<dbReference type="Pfam" id="PF13041">
    <property type="entry name" value="PPR_2"/>
    <property type="match status" value="1"/>
</dbReference>
<dbReference type="PANTHER" id="PTHR47928">
    <property type="entry name" value="REPEAT-CONTAINING PROTEIN, PUTATIVE-RELATED"/>
    <property type="match status" value="1"/>
</dbReference>
<dbReference type="PANTHER" id="PTHR47928:SF207">
    <property type="entry name" value="PENTATRICOPEPTIDE REPEAT-CONTAINING PROTEIN"/>
    <property type="match status" value="1"/>
</dbReference>
<feature type="repeat" description="PPR" evidence="1">
    <location>
        <begin position="398"/>
        <end position="432"/>
    </location>
</feature>
<dbReference type="Pfam" id="PF01535">
    <property type="entry name" value="PPR"/>
    <property type="match status" value="1"/>
</dbReference>